<dbReference type="AlphaFoldDB" id="A0A6B0RG73"/>
<comment type="subcellular location">
    <subcellularLocation>
        <location evidence="1">Membrane</location>
        <topology evidence="1">Multi-pass membrane protein</topology>
    </subcellularLocation>
</comment>
<keyword evidence="4 5" id="KW-0472">Membrane</keyword>
<dbReference type="Pfam" id="PF01284">
    <property type="entry name" value="MARVEL"/>
    <property type="match status" value="1"/>
</dbReference>
<feature type="transmembrane region" description="Helical" evidence="7">
    <location>
        <begin position="139"/>
        <end position="162"/>
    </location>
</feature>
<feature type="transmembrane region" description="Helical" evidence="7">
    <location>
        <begin position="45"/>
        <end position="63"/>
    </location>
</feature>
<keyword evidence="3 7" id="KW-1133">Transmembrane helix</keyword>
<feature type="domain" description="MARVEL" evidence="8">
    <location>
        <begin position="40"/>
        <end position="166"/>
    </location>
</feature>
<sequence>MSHGAGLVRTTCSSGSAPGDGVGAGPLGSSSSVRLLDPVYPRTQAAMLKVAQMATLLIAFICVRSSLWTSYSAYSYFEVVTICNLIMILAFYLAHLFRLPRVLTCISWPLSELLHYLIGTLLLLIASIVAASKSYSQNGLVAGAVFGFLATFLCLASVWLSYKISCVTQSTGRSVSLTVSERQGSLPVAMHTSPYQRANRSLSHTVRVPPEFLTSVAGGASRAR</sequence>
<reference evidence="9" key="1">
    <citation type="submission" date="2019-10" db="EMBL/GenBank/DDBJ databases">
        <title>The sequence and de novo assembly of the wild yak genome.</title>
        <authorList>
            <person name="Liu Y."/>
        </authorList>
    </citation>
    <scope>NUCLEOTIDE SEQUENCE [LARGE SCALE GENOMIC DNA]</scope>
    <source>
        <strain evidence="9">WY2019</strain>
    </source>
</reference>
<proteinExistence type="predicted"/>
<dbReference type="PANTHER" id="PTHR22776">
    <property type="entry name" value="MARVEL-CONTAINING POTENTIAL LIPID RAFT-ASSOCIATED PROTEIN"/>
    <property type="match status" value="1"/>
</dbReference>
<keyword evidence="10" id="KW-1185">Reference proteome</keyword>
<dbReference type="PANTHER" id="PTHR22776:SF89">
    <property type="entry name" value="CKLF-LIKE MARVEL TRANSMEMBRANE DOMAIN-CONTAINING PROTEIN 7"/>
    <property type="match status" value="1"/>
</dbReference>
<dbReference type="PROSITE" id="PS51225">
    <property type="entry name" value="MARVEL"/>
    <property type="match status" value="1"/>
</dbReference>
<gene>
    <name evidence="9" type="ORF">E5288_WYG019960</name>
</gene>
<feature type="region of interest" description="Disordered" evidence="6">
    <location>
        <begin position="1"/>
        <end position="22"/>
    </location>
</feature>
<comment type="caution">
    <text evidence="9">The sequence shown here is derived from an EMBL/GenBank/DDBJ whole genome shotgun (WGS) entry which is preliminary data.</text>
</comment>
<evidence type="ECO:0000313" key="10">
    <source>
        <dbReference type="Proteomes" id="UP000322234"/>
    </source>
</evidence>
<name>A0A6B0RG73_9CETA</name>
<evidence type="ECO:0000256" key="5">
    <source>
        <dbReference type="PROSITE-ProRule" id="PRU00581"/>
    </source>
</evidence>
<evidence type="ECO:0000256" key="2">
    <source>
        <dbReference type="ARBA" id="ARBA00022692"/>
    </source>
</evidence>
<evidence type="ECO:0000256" key="3">
    <source>
        <dbReference type="ARBA" id="ARBA00022989"/>
    </source>
</evidence>
<dbReference type="Proteomes" id="UP000322234">
    <property type="component" value="Unassembled WGS sequence"/>
</dbReference>
<protein>
    <recommendedName>
        <fullName evidence="8">MARVEL domain-containing protein</fullName>
    </recommendedName>
</protein>
<evidence type="ECO:0000259" key="8">
    <source>
        <dbReference type="PROSITE" id="PS51225"/>
    </source>
</evidence>
<evidence type="ECO:0000256" key="4">
    <source>
        <dbReference type="ARBA" id="ARBA00023136"/>
    </source>
</evidence>
<evidence type="ECO:0000313" key="9">
    <source>
        <dbReference type="EMBL" id="MXQ89020.1"/>
    </source>
</evidence>
<evidence type="ECO:0000256" key="7">
    <source>
        <dbReference type="SAM" id="Phobius"/>
    </source>
</evidence>
<accession>A0A6B0RG73</accession>
<feature type="transmembrane region" description="Helical" evidence="7">
    <location>
        <begin position="113"/>
        <end position="132"/>
    </location>
</feature>
<keyword evidence="2 5" id="KW-0812">Transmembrane</keyword>
<dbReference type="InterPro" id="IPR008253">
    <property type="entry name" value="Marvel"/>
</dbReference>
<dbReference type="EMBL" id="VBQZ03000051">
    <property type="protein sequence ID" value="MXQ89020.1"/>
    <property type="molecule type" value="Genomic_DNA"/>
</dbReference>
<feature type="transmembrane region" description="Helical" evidence="7">
    <location>
        <begin position="75"/>
        <end position="93"/>
    </location>
</feature>
<dbReference type="GO" id="GO:0016020">
    <property type="term" value="C:membrane"/>
    <property type="evidence" value="ECO:0007669"/>
    <property type="project" value="UniProtKB-SubCell"/>
</dbReference>
<organism evidence="9 10">
    <name type="scientific">Bos mutus</name>
    <name type="common">wild yak</name>
    <dbReference type="NCBI Taxonomy" id="72004"/>
    <lineage>
        <taxon>Eukaryota</taxon>
        <taxon>Metazoa</taxon>
        <taxon>Chordata</taxon>
        <taxon>Craniata</taxon>
        <taxon>Vertebrata</taxon>
        <taxon>Euteleostomi</taxon>
        <taxon>Mammalia</taxon>
        <taxon>Eutheria</taxon>
        <taxon>Laurasiatheria</taxon>
        <taxon>Artiodactyla</taxon>
        <taxon>Ruminantia</taxon>
        <taxon>Pecora</taxon>
        <taxon>Bovidae</taxon>
        <taxon>Bovinae</taxon>
        <taxon>Bos</taxon>
    </lineage>
</organism>
<dbReference type="InterPro" id="IPR050578">
    <property type="entry name" value="MARVEL-CKLF_proteins"/>
</dbReference>
<evidence type="ECO:0000256" key="6">
    <source>
        <dbReference type="SAM" id="MobiDB-lite"/>
    </source>
</evidence>
<evidence type="ECO:0000256" key="1">
    <source>
        <dbReference type="ARBA" id="ARBA00004141"/>
    </source>
</evidence>